<keyword evidence="1" id="KW-0378">Hydrolase</keyword>
<dbReference type="AlphaFoldDB" id="V9Z8N2"/>
<evidence type="ECO:0000313" key="1">
    <source>
        <dbReference type="EMBL" id="AHE40483.1"/>
    </source>
</evidence>
<sequence length="231" mass="26187">MLGRNLDHFGPTCPRADKRRGHLPTVALLGDDGRWHLRLGNTLVCWVRVRILLDTDTTGPAPGPGTVIHHEQWAHWWTDGHRYRIESLGPHIGTTGSMTAEGDVTLTGEEKRPDLVRPWERCQISVHEGDWDPCRIAPRGSWRVHRRTEYIDVGGRMCHACRDSLAQDLEYDRHTSLIRGVLCQECATHVTECPHPGGCYRADYLNSPPAGHLRRTYYVGGNRDDRKRPGP</sequence>
<gene>
    <name evidence="1" type="ORF">pFRL6_396</name>
</gene>
<reference evidence="1" key="1">
    <citation type="submission" date="2013-09" db="EMBL/GenBank/DDBJ databases">
        <title>Complete nucleotide sequence of Streptomyces linear plasmid pFRL6.</title>
        <authorList>
            <person name="Chen Z."/>
            <person name="Fang P."/>
            <person name="Qin Z."/>
        </authorList>
    </citation>
    <scope>NUCLEOTIDE SEQUENCE</scope>
    <source>
        <plasmid evidence="1">pFRL6</plasmid>
    </source>
</reference>
<organism evidence="1">
    <name type="scientific">Streptomyces sp. F12</name>
    <dbReference type="NCBI Taxonomy" id="1436084"/>
    <lineage>
        <taxon>Bacteria</taxon>
        <taxon>Bacillati</taxon>
        <taxon>Actinomycetota</taxon>
        <taxon>Actinomycetes</taxon>
        <taxon>Kitasatosporales</taxon>
        <taxon>Streptomycetaceae</taxon>
        <taxon>Streptomyces</taxon>
    </lineage>
</organism>
<protein>
    <submittedName>
        <fullName evidence="1">Endonuclease</fullName>
    </submittedName>
</protein>
<keyword evidence="1" id="KW-0255">Endonuclease</keyword>
<dbReference type="GO" id="GO:0004519">
    <property type="term" value="F:endonuclease activity"/>
    <property type="evidence" value="ECO:0007669"/>
    <property type="project" value="UniProtKB-KW"/>
</dbReference>
<proteinExistence type="predicted"/>
<geneLocation type="plasmid" evidence="1">
    <name>pFRL6</name>
</geneLocation>
<accession>V9Z8N2</accession>
<keyword evidence="1" id="KW-0614">Plasmid</keyword>
<dbReference type="EMBL" id="KF602051">
    <property type="protein sequence ID" value="AHE40483.1"/>
    <property type="molecule type" value="Genomic_DNA"/>
</dbReference>
<keyword evidence="1" id="KW-0540">Nuclease</keyword>
<name>V9Z8N2_9ACTN</name>